<keyword evidence="1" id="KW-0472">Membrane</keyword>
<evidence type="ECO:0000259" key="3">
    <source>
        <dbReference type="Pfam" id="PF14620"/>
    </source>
</evidence>
<evidence type="ECO:0000313" key="6">
    <source>
        <dbReference type="Proteomes" id="UP000010880"/>
    </source>
</evidence>
<dbReference type="EMBL" id="CP003359">
    <property type="protein sequence ID" value="AGB40441.1"/>
    <property type="molecule type" value="Genomic_DNA"/>
</dbReference>
<accession>L0K602</accession>
<keyword evidence="1" id="KW-1133">Transmembrane helix</keyword>
<dbReference type="InterPro" id="IPR025711">
    <property type="entry name" value="PepSY"/>
</dbReference>
<feature type="domain" description="Sporulation protein YpeB PepSY1 and PepSY2" evidence="3">
    <location>
        <begin position="228"/>
        <end position="407"/>
    </location>
</feature>
<dbReference type="RefSeq" id="WP_015326167.1">
    <property type="nucleotide sequence ID" value="NC_019978.1"/>
</dbReference>
<evidence type="ECO:0000256" key="1">
    <source>
        <dbReference type="SAM" id="Phobius"/>
    </source>
</evidence>
<evidence type="ECO:0000259" key="2">
    <source>
        <dbReference type="Pfam" id="PF03413"/>
    </source>
</evidence>
<evidence type="ECO:0000313" key="5">
    <source>
        <dbReference type="EMBL" id="AGB40441.1"/>
    </source>
</evidence>
<feature type="domain" description="Sporulation protein YpeB N-terminal" evidence="4">
    <location>
        <begin position="39"/>
        <end position="170"/>
    </location>
</feature>
<sequence>MNNEGLGDWLDEKWILILVLAVGIAATGYWGYGKYTTLNQIENELDNRYQQAFQGLNHQVDSLEEELGALVVSNTVDNVSVNLSNVWRSAYSARENLGELPLNSDALDNLKGLLSNISRYSKHLDRRVVNRELKENERQMLSKFRQKIQVANRGLEAVHNKMEQENFTWYDKRRISIREDKKEYSASPLAGLNKLDGKLKLTKIKDKLKSVVPGNIMSSNQQSIIAALSALEGEKVAGKKAIAIAKKFIKNPEQYNYTLAEDDKIKLDNGKMVEAKLPAYAIKAVHQEDEDKVIRLDISKHGGQVVWLLNQRGIGEHNVNIDQARQSAKQFLKDNGYENVVIESAEKFPNKNPRQLIVEFLPARTLDNGKVVLIKADRIKVEVALDNGEITGFNGIDYVLYHHTREVNELTPKLSKAEVKKKLNNNLKIEDSKLVLINDETQERLCYEFIGRVKGGEKKYSIKIDARTGREVSIKSLDSDIYTIAR</sequence>
<evidence type="ECO:0000259" key="4">
    <source>
        <dbReference type="Pfam" id="PF20769"/>
    </source>
</evidence>
<gene>
    <name evidence="5" type="ordered locus">Halha_0449</name>
</gene>
<dbReference type="Proteomes" id="UP000010880">
    <property type="component" value="Chromosome"/>
</dbReference>
<evidence type="ECO:0008006" key="7">
    <source>
        <dbReference type="Google" id="ProtNLM"/>
    </source>
</evidence>
<dbReference type="AlphaFoldDB" id="L0K602"/>
<keyword evidence="6" id="KW-1185">Reference proteome</keyword>
<dbReference type="Pfam" id="PF14620">
    <property type="entry name" value="YPEB_PepSY1-2"/>
    <property type="match status" value="1"/>
</dbReference>
<proteinExistence type="predicted"/>
<dbReference type="Pfam" id="PF20769">
    <property type="entry name" value="YPEB_N"/>
    <property type="match status" value="1"/>
</dbReference>
<name>L0K602_HALHC</name>
<dbReference type="HOGENOM" id="CLU_609203_0_0_9"/>
<dbReference type="Pfam" id="PF03413">
    <property type="entry name" value="PepSY"/>
    <property type="match status" value="1"/>
</dbReference>
<dbReference type="InterPro" id="IPR014239">
    <property type="entry name" value="YpeB_PepSY1-2"/>
</dbReference>
<organism evidence="5 6">
    <name type="scientific">Halobacteroides halobius (strain ATCC 35273 / DSM 5150 / MD-1)</name>
    <dbReference type="NCBI Taxonomy" id="748449"/>
    <lineage>
        <taxon>Bacteria</taxon>
        <taxon>Bacillati</taxon>
        <taxon>Bacillota</taxon>
        <taxon>Clostridia</taxon>
        <taxon>Halanaerobiales</taxon>
        <taxon>Halobacteroidaceae</taxon>
        <taxon>Halobacteroides</taxon>
    </lineage>
</organism>
<protein>
    <recommendedName>
        <fullName evidence="7">Germination protein YpeB</fullName>
    </recommendedName>
</protein>
<dbReference type="InterPro" id="IPR048402">
    <property type="entry name" value="YpeB_N"/>
</dbReference>
<dbReference type="eggNOG" id="COG2959">
    <property type="taxonomic scope" value="Bacteria"/>
</dbReference>
<dbReference type="STRING" id="748449.Halha_0449"/>
<feature type="domain" description="PepSY" evidence="2">
    <location>
        <begin position="413"/>
        <end position="473"/>
    </location>
</feature>
<dbReference type="KEGG" id="hhl:Halha_0449"/>
<keyword evidence="1" id="KW-0812">Transmembrane</keyword>
<reference evidence="6" key="1">
    <citation type="submission" date="2012-02" db="EMBL/GenBank/DDBJ databases">
        <title>The complete genome of Halobacteroides halobius DSM 5150.</title>
        <authorList>
            <person name="Lucas S."/>
            <person name="Copeland A."/>
            <person name="Lapidus A."/>
            <person name="Glavina del Rio T."/>
            <person name="Dalin E."/>
            <person name="Tice H."/>
            <person name="Bruce D."/>
            <person name="Goodwin L."/>
            <person name="Pitluck S."/>
            <person name="Peters L."/>
            <person name="Mikhailova N."/>
            <person name="Gu W."/>
            <person name="Kyrpides N."/>
            <person name="Mavromatis K."/>
            <person name="Ivanova N."/>
            <person name="Brettin T."/>
            <person name="Detter J.C."/>
            <person name="Han C."/>
            <person name="Larimer F."/>
            <person name="Land M."/>
            <person name="Hauser L."/>
            <person name="Markowitz V."/>
            <person name="Cheng J.-F."/>
            <person name="Hugenholtz P."/>
            <person name="Woyke T."/>
            <person name="Wu D."/>
            <person name="Tindall B."/>
            <person name="Pomrenke H."/>
            <person name="Brambilla E."/>
            <person name="Klenk H.-P."/>
            <person name="Eisen J.A."/>
        </authorList>
    </citation>
    <scope>NUCLEOTIDE SEQUENCE [LARGE SCALE GENOMIC DNA]</scope>
    <source>
        <strain evidence="6">ATCC 35273 / DSM 5150 / MD-1</strain>
    </source>
</reference>
<dbReference type="GO" id="GO:0009847">
    <property type="term" value="P:spore germination"/>
    <property type="evidence" value="ECO:0007669"/>
    <property type="project" value="InterPro"/>
</dbReference>
<feature type="transmembrane region" description="Helical" evidence="1">
    <location>
        <begin position="14"/>
        <end position="32"/>
    </location>
</feature>